<dbReference type="RefSeq" id="WP_195872684.1">
    <property type="nucleotide sequence ID" value="NZ_JADOET010000020.1"/>
</dbReference>
<dbReference type="NCBIfam" id="TIGR04183">
    <property type="entry name" value="Por_Secre_tail"/>
    <property type="match status" value="1"/>
</dbReference>
<proteinExistence type="predicted"/>
<evidence type="ECO:0000313" key="6">
    <source>
        <dbReference type="Proteomes" id="UP000611215"/>
    </source>
</evidence>
<evidence type="ECO:0000256" key="2">
    <source>
        <dbReference type="SAM" id="SignalP"/>
    </source>
</evidence>
<evidence type="ECO:0000259" key="3">
    <source>
        <dbReference type="Pfam" id="PF07675"/>
    </source>
</evidence>
<dbReference type="InterPro" id="IPR011628">
    <property type="entry name" value="Cleaved_adhesin"/>
</dbReference>
<dbReference type="EMBL" id="JADOET010000020">
    <property type="protein sequence ID" value="MBF8151428.1"/>
    <property type="molecule type" value="Genomic_DNA"/>
</dbReference>
<evidence type="ECO:0000256" key="1">
    <source>
        <dbReference type="ARBA" id="ARBA00022729"/>
    </source>
</evidence>
<keyword evidence="6" id="KW-1185">Reference proteome</keyword>
<dbReference type="Gene3D" id="2.60.120.200">
    <property type="match status" value="1"/>
</dbReference>
<reference evidence="5 6" key="1">
    <citation type="submission" date="2020-11" db="EMBL/GenBank/DDBJ databases">
        <title>Winogradskyella marina sp. nov., isolated from marine sediment.</title>
        <authorList>
            <person name="Bo J."/>
            <person name="Wang S."/>
            <person name="Song X."/>
            <person name="Du Z."/>
        </authorList>
    </citation>
    <scope>NUCLEOTIDE SEQUENCE [LARGE SCALE GENOMIC DNA]</scope>
    <source>
        <strain evidence="5 6">F6397</strain>
    </source>
</reference>
<feature type="domain" description="Secretion system C-terminal sorting" evidence="4">
    <location>
        <begin position="798"/>
        <end position="861"/>
    </location>
</feature>
<evidence type="ECO:0000313" key="5">
    <source>
        <dbReference type="EMBL" id="MBF8151428.1"/>
    </source>
</evidence>
<feature type="signal peptide" evidence="2">
    <location>
        <begin position="1"/>
        <end position="20"/>
    </location>
</feature>
<comment type="caution">
    <text evidence="5">The sequence shown here is derived from an EMBL/GenBank/DDBJ whole genome shotgun (WGS) entry which is preliminary data.</text>
</comment>
<name>A0ABS0EMB8_9FLAO</name>
<feature type="domain" description="Cleaved adhesin" evidence="3">
    <location>
        <begin position="22"/>
        <end position="129"/>
    </location>
</feature>
<dbReference type="NCBIfam" id="NF038128">
    <property type="entry name" value="choice_anch_J"/>
    <property type="match status" value="1"/>
</dbReference>
<dbReference type="InterPro" id="IPR026444">
    <property type="entry name" value="Secre_tail"/>
</dbReference>
<dbReference type="Pfam" id="PF07675">
    <property type="entry name" value="Cleaved_Adhesin"/>
    <property type="match status" value="1"/>
</dbReference>
<protein>
    <submittedName>
        <fullName evidence="5">Choice-of-anchor J domain-containing protein</fullName>
    </submittedName>
</protein>
<keyword evidence="1 2" id="KW-0732">Signal</keyword>
<dbReference type="Proteomes" id="UP000611215">
    <property type="component" value="Unassembled WGS sequence"/>
</dbReference>
<organism evidence="5 6">
    <name type="scientific">Winogradskyella marina</name>
    <dbReference type="NCBI Taxonomy" id="2785530"/>
    <lineage>
        <taxon>Bacteria</taxon>
        <taxon>Pseudomonadati</taxon>
        <taxon>Bacteroidota</taxon>
        <taxon>Flavobacteriia</taxon>
        <taxon>Flavobacteriales</taxon>
        <taxon>Flavobacteriaceae</taxon>
        <taxon>Winogradskyella</taxon>
    </lineage>
</organism>
<dbReference type="Pfam" id="PF18962">
    <property type="entry name" value="Por_Secre_tail"/>
    <property type="match status" value="1"/>
</dbReference>
<evidence type="ECO:0000259" key="4">
    <source>
        <dbReference type="Pfam" id="PF18962"/>
    </source>
</evidence>
<feature type="chain" id="PRO_5047328202" evidence="2">
    <location>
        <begin position="21"/>
        <end position="867"/>
    </location>
</feature>
<accession>A0ABS0EMB8</accession>
<gene>
    <name evidence="5" type="ORF">ITJ86_16090</name>
</gene>
<sequence>MKKITLMLFALVAFCWQSNAQFTESFDTEIPATWTVLNEDGGSYTWEHVTSYPQAGAGHARIHWESAAHEDYLITPQFTVTSGISDRVSFYAGSDGTFFTETFEVKVSTTGTAAADFTDLIASETAATSAAGGDYTFYEYDLSAYVGSDIYVAIVATDTDRFYLAVDEFVNDAIPSCYAAEIDSAVAVDDCDNSQFSILVDVTDLGSSVNLEITNDAGVASTTVTATGEVTVGPFPTGTPVVLTLENESEDTCDVVLDSVLDFCPNAANTLDYYNLQWPATLTFAETEAADQMVYAQAYEAGLTDTTVGEAAAGIDVWIGYSTTDTDPSTEDWTWEVATFEAEVGNNDEYAVNMVDLGLSEGTYYYASRFSLNAGPYMYGGILADGSNGGAWDGTTNISGVLTVTAPLPPANDDFANAIAIVCGDTVSGDTTYATMDEGDANVEIDTDADIDSPNVWYSFMGTGDIVTVSTCMNTDFDTELFVFTGTSGSLNAVAAGYDECGGFLDFEAETTFTSVAGTQYYIAVEGYNLTSTGTFELAITCEAPPTCTNATATYSVVSDCETSGGFNIEVDITDMGTATDITITDDQGSDAQAATEATTLTFGPYVNGTEVMITISDDNDATCEQTSDAITQEACPPANDDICDAIALTVDASSTGDAYTTIGATGELDEVEGSCFNGGIDTSVWFTFVAPASGEVQVSTDIAGGTHTDTEIAVYEAPTDCADATTIGAELGCDQDGGVVGNFLSVLSLTDLTEGETYYIQVDRWGSAAEGTFGIEVFDQVTLSVGNVENDATFTYYPNPVKNTLSLNAQNTIEQVAMYNMLGQEVLRATPNTVDSDLDMSHLQNGTYFVKVTIANVTKTIRVIKQ</sequence>